<keyword evidence="1" id="KW-0812">Transmembrane</keyword>
<reference evidence="2" key="1">
    <citation type="submission" date="2019-02" db="EMBL/GenBank/DDBJ databases">
        <authorList>
            <person name="Li S.-H."/>
        </authorList>
    </citation>
    <scope>NUCLEOTIDE SEQUENCE</scope>
    <source>
        <strain evidence="2">IMCC11814</strain>
    </source>
</reference>
<feature type="transmembrane region" description="Helical" evidence="1">
    <location>
        <begin position="313"/>
        <end position="346"/>
    </location>
</feature>
<feature type="transmembrane region" description="Helical" evidence="1">
    <location>
        <begin position="6"/>
        <end position="28"/>
    </location>
</feature>
<feature type="transmembrane region" description="Helical" evidence="1">
    <location>
        <begin position="395"/>
        <end position="421"/>
    </location>
</feature>
<proteinExistence type="predicted"/>
<feature type="transmembrane region" description="Helical" evidence="1">
    <location>
        <begin position="222"/>
        <end position="241"/>
    </location>
</feature>
<dbReference type="Pfam" id="PF19554">
    <property type="entry name" value="DUF6077"/>
    <property type="match status" value="1"/>
</dbReference>
<protein>
    <submittedName>
        <fullName evidence="2">Uncharacterized protein</fullName>
    </submittedName>
</protein>
<feature type="transmembrane region" description="Helical" evidence="1">
    <location>
        <begin position="428"/>
        <end position="449"/>
    </location>
</feature>
<name>A0ABT3T5I3_9GAMM</name>
<dbReference type="EMBL" id="SHNO01000001">
    <property type="protein sequence ID" value="MCX2977547.1"/>
    <property type="molecule type" value="Genomic_DNA"/>
</dbReference>
<feature type="transmembrane region" description="Helical" evidence="1">
    <location>
        <begin position="492"/>
        <end position="511"/>
    </location>
</feature>
<keyword evidence="1" id="KW-0472">Membrane</keyword>
<feature type="transmembrane region" description="Helical" evidence="1">
    <location>
        <begin position="104"/>
        <end position="123"/>
    </location>
</feature>
<evidence type="ECO:0000313" key="2">
    <source>
        <dbReference type="EMBL" id="MCX2977547.1"/>
    </source>
</evidence>
<feature type="transmembrane region" description="Helical" evidence="1">
    <location>
        <begin position="355"/>
        <end position="375"/>
    </location>
</feature>
<sequence length="667" mass="72673">MNDRLGHSVLILGTSLFASWTALCYLMVFTGGSFVQLLQWSPLAIVAGLAGAWLCPYEGSAHATSSPQPPTAGGREKTIRNWPLLAYLAGFMLLDRLAAPWEALWAMQLVGSILVLCHIYRSGADLSCSNRSPAGNGNSATVIVLILCGAALTLISHRPDIDDAQYLNFVVTAMDFPQDALYSRSGLWPDPSMPLEYPIYRLHSYELLVAALSQVTGLDHQALYYLVLPALFGAAAVLVHWQLARYLLPRVAISILIIWLTLIIALGETHRAFGNFAFVRFFQGKAVLVTIALPFCLLLGLRFAESPGWRRGLALGMIIVCSLGLSSSALVTVPLIVGATGAAALLNMERRNIKFIMLGAALFAAGFAAIGAAILSDASLGNGLYGGVQPSVTNGLHMVLGDGLLGSLVLGLLPLAALFVADKRRGKIFSATILIFVLTLLNPWTAPFLAEMFDLALQWRIFWALPLVLSAALALAGLSNRLLADWPRVPSAVLPGLTMMTLLLLSNRWSLSEANGVAIGMPEAKVAPFDHALARDIVDDAPGRPAIYAPVSISAWVTTFRNHPYPAFVRIDYFSFADIQQHAGVEEINRRKRLFDILEGHDEYASLPNFLQEQLASDEPRYVVYPREIAMAKTIGAVLAQADYHRERRGPYEVWRSVEKEEEKETP</sequence>
<feature type="transmembrane region" description="Helical" evidence="1">
    <location>
        <begin position="461"/>
        <end position="480"/>
    </location>
</feature>
<organism evidence="2 3">
    <name type="scientific">Candidatus Marimicrobium litorale</name>
    <dbReference type="NCBI Taxonomy" id="2518991"/>
    <lineage>
        <taxon>Bacteria</taxon>
        <taxon>Pseudomonadati</taxon>
        <taxon>Pseudomonadota</taxon>
        <taxon>Gammaproteobacteria</taxon>
        <taxon>Cellvibrionales</taxon>
        <taxon>Halieaceae</taxon>
        <taxon>Marimicrobium</taxon>
    </lineage>
</organism>
<keyword evidence="3" id="KW-1185">Reference proteome</keyword>
<comment type="caution">
    <text evidence="2">The sequence shown here is derived from an EMBL/GenBank/DDBJ whole genome shotgun (WGS) entry which is preliminary data.</text>
</comment>
<evidence type="ECO:0000313" key="3">
    <source>
        <dbReference type="Proteomes" id="UP001143304"/>
    </source>
</evidence>
<gene>
    <name evidence="2" type="ORF">EYC82_09300</name>
</gene>
<dbReference type="InterPro" id="IPR045723">
    <property type="entry name" value="DUF6077"/>
</dbReference>
<dbReference type="Proteomes" id="UP001143304">
    <property type="component" value="Unassembled WGS sequence"/>
</dbReference>
<keyword evidence="1" id="KW-1133">Transmembrane helix</keyword>
<dbReference type="RefSeq" id="WP_279249262.1">
    <property type="nucleotide sequence ID" value="NZ_SHNO01000001.1"/>
</dbReference>
<evidence type="ECO:0000256" key="1">
    <source>
        <dbReference type="SAM" id="Phobius"/>
    </source>
</evidence>
<feature type="transmembrane region" description="Helical" evidence="1">
    <location>
        <begin position="278"/>
        <end position="301"/>
    </location>
</feature>
<accession>A0ABT3T5I3</accession>
<feature type="transmembrane region" description="Helical" evidence="1">
    <location>
        <begin position="247"/>
        <end position="266"/>
    </location>
</feature>